<protein>
    <submittedName>
        <fullName evidence="1">Uncharacterized protein</fullName>
    </submittedName>
</protein>
<evidence type="ECO:0000313" key="2">
    <source>
        <dbReference type="Proteomes" id="UP000016511"/>
    </source>
</evidence>
<dbReference type="AlphaFoldDB" id="U1YHX4"/>
<dbReference type="HOGENOM" id="CLU_3264932_0_0_9"/>
<accession>U1YHX4</accession>
<name>U1YHX4_ANEAE</name>
<reference evidence="1 2" key="1">
    <citation type="submission" date="2013-08" db="EMBL/GenBank/DDBJ databases">
        <authorList>
            <person name="Weinstock G."/>
            <person name="Sodergren E."/>
            <person name="Wylie T."/>
            <person name="Fulton L."/>
            <person name="Fulton R."/>
            <person name="Fronick C."/>
            <person name="O'Laughlin M."/>
            <person name="Godfrey J."/>
            <person name="Miner T."/>
            <person name="Herter B."/>
            <person name="Appelbaum E."/>
            <person name="Cordes M."/>
            <person name="Lek S."/>
            <person name="Wollam A."/>
            <person name="Pepin K.H."/>
            <person name="Palsikar V.B."/>
            <person name="Mitreva M."/>
            <person name="Wilson R.K."/>
        </authorList>
    </citation>
    <scope>NUCLEOTIDE SEQUENCE [LARGE SCALE GENOMIC DNA]</scope>
    <source>
        <strain evidence="1 2">ATCC 12856</strain>
    </source>
</reference>
<proteinExistence type="predicted"/>
<dbReference type="Proteomes" id="UP000016511">
    <property type="component" value="Unassembled WGS sequence"/>
</dbReference>
<dbReference type="STRING" id="649747.HMPREF0083_01538"/>
<keyword evidence="2" id="KW-1185">Reference proteome</keyword>
<organism evidence="1 2">
    <name type="scientific">Aneurinibacillus aneurinilyticus ATCC 12856</name>
    <dbReference type="NCBI Taxonomy" id="649747"/>
    <lineage>
        <taxon>Bacteria</taxon>
        <taxon>Bacillati</taxon>
        <taxon>Bacillota</taxon>
        <taxon>Bacilli</taxon>
        <taxon>Bacillales</taxon>
        <taxon>Paenibacillaceae</taxon>
        <taxon>Aneurinibacillus group</taxon>
        <taxon>Aneurinibacillus</taxon>
    </lineage>
</organism>
<sequence>MPLFDLPAVVVELLKSSKQVFLLFSEFLPSNHVIMSKSYID</sequence>
<dbReference type="EMBL" id="AWSJ01000101">
    <property type="protein sequence ID" value="ERI10371.1"/>
    <property type="molecule type" value="Genomic_DNA"/>
</dbReference>
<comment type="caution">
    <text evidence="1">The sequence shown here is derived from an EMBL/GenBank/DDBJ whole genome shotgun (WGS) entry which is preliminary data.</text>
</comment>
<evidence type="ECO:0000313" key="1">
    <source>
        <dbReference type="EMBL" id="ERI10371.1"/>
    </source>
</evidence>
<gene>
    <name evidence="1" type="ORF">HMPREF0083_01538</name>
</gene>